<dbReference type="PRINTS" id="PR00245">
    <property type="entry name" value="OLFACTORYR"/>
</dbReference>
<sequence length="342" mass="38820">GEVLLQCSFCTKRMNTGSVSELAMNLDFTENRNISIPSYFYISGFSGIPHIRYYYIFLFFVYIISLVGNSCLMYVIILDRNLHTPKYIAVFNLSLTDICESTAVIPQLLDTFLFGNQLMPYGLCLSNMFSVFVSISTQSLTLAVLSFDRLVAICLPLRYHMIVTHRSMLFIIGVTWAVALLMLIAATIFISRLSFCRVIVIINSFYCDHGPIYRSACSNNFPSSVIANLYPILILGFPVFFIIFSYTCIAVTLFRITTPQDRQRATKTCTAHLILVAIFYVPITFTYALSSIINTNTRIINLSLTSALPPMLNPIIYTLKTEEFMVSLKRLLKRRIIFPSPK</sequence>
<keyword evidence="7" id="KW-0297">G-protein coupled receptor</keyword>
<dbReference type="Gene3D" id="1.20.1070.10">
    <property type="entry name" value="Rhodopsin 7-helix transmembrane proteins"/>
    <property type="match status" value="1"/>
</dbReference>
<feature type="transmembrane region" description="Helical" evidence="13">
    <location>
        <begin position="229"/>
        <end position="253"/>
    </location>
</feature>
<protein>
    <submittedName>
        <fullName evidence="15">Odorant receptor, family 42, subfamily B, member 1</fullName>
    </submittedName>
</protein>
<dbReference type="GO" id="GO:0004984">
    <property type="term" value="F:olfactory receptor activity"/>
    <property type="evidence" value="ECO:0007669"/>
    <property type="project" value="InterPro"/>
</dbReference>
<dbReference type="Ensembl" id="ENSCCRT00000118794.1">
    <property type="protein sequence ID" value="ENSCCRP00000177926.1"/>
    <property type="gene ID" value="ENSCCRG00000082542.1"/>
</dbReference>
<dbReference type="InterPro" id="IPR000725">
    <property type="entry name" value="Olfact_rcpt"/>
</dbReference>
<comment type="subcellular location">
    <subcellularLocation>
        <location evidence="1">Cell membrane</location>
        <topology evidence="1">Multi-pass membrane protein</topology>
    </subcellularLocation>
</comment>
<keyword evidence="4 13" id="KW-0812">Transmembrane</keyword>
<dbReference type="PANTHER" id="PTHR26451:SF966">
    <property type="entry name" value="ODORANT RECEPTOR-RELATED"/>
    <property type="match status" value="1"/>
</dbReference>
<organism evidence="15 16">
    <name type="scientific">Cyprinus carpio carpio</name>
    <dbReference type="NCBI Taxonomy" id="630221"/>
    <lineage>
        <taxon>Eukaryota</taxon>
        <taxon>Metazoa</taxon>
        <taxon>Chordata</taxon>
        <taxon>Craniata</taxon>
        <taxon>Vertebrata</taxon>
        <taxon>Euteleostomi</taxon>
        <taxon>Actinopterygii</taxon>
        <taxon>Neopterygii</taxon>
        <taxon>Teleostei</taxon>
        <taxon>Ostariophysi</taxon>
        <taxon>Cypriniformes</taxon>
        <taxon>Cyprinidae</taxon>
        <taxon>Cyprininae</taxon>
        <taxon>Cyprinus</taxon>
    </lineage>
</organism>
<evidence type="ECO:0000256" key="11">
    <source>
        <dbReference type="ARBA" id="ARBA00023180"/>
    </source>
</evidence>
<keyword evidence="16" id="KW-1185">Reference proteome</keyword>
<feature type="transmembrane region" description="Helical" evidence="13">
    <location>
        <begin position="168"/>
        <end position="190"/>
    </location>
</feature>
<evidence type="ECO:0000256" key="8">
    <source>
        <dbReference type="ARBA" id="ARBA00023136"/>
    </source>
</evidence>
<dbReference type="InterPro" id="IPR000276">
    <property type="entry name" value="GPCR_Rhodpsn"/>
</dbReference>
<dbReference type="Proteomes" id="UP001108240">
    <property type="component" value="Unplaced"/>
</dbReference>
<keyword evidence="3" id="KW-0716">Sensory transduction</keyword>
<feature type="domain" description="G-protein coupled receptors family 1 profile" evidence="14">
    <location>
        <begin position="68"/>
        <end position="317"/>
    </location>
</feature>
<dbReference type="FunFam" id="1.20.1070.10:FF:000024">
    <property type="entry name" value="Olfactory receptor"/>
    <property type="match status" value="1"/>
</dbReference>
<dbReference type="PROSITE" id="PS50262">
    <property type="entry name" value="G_PROTEIN_RECEP_F1_2"/>
    <property type="match status" value="1"/>
</dbReference>
<dbReference type="GO" id="GO:0005549">
    <property type="term" value="F:odorant binding"/>
    <property type="evidence" value="ECO:0007669"/>
    <property type="project" value="TreeGrafter"/>
</dbReference>
<keyword evidence="8 13" id="KW-0472">Membrane</keyword>
<dbReference type="GO" id="GO:0005886">
    <property type="term" value="C:plasma membrane"/>
    <property type="evidence" value="ECO:0007669"/>
    <property type="project" value="UniProtKB-SubCell"/>
</dbReference>
<evidence type="ECO:0000256" key="6">
    <source>
        <dbReference type="ARBA" id="ARBA00022989"/>
    </source>
</evidence>
<keyword evidence="12" id="KW-0807">Transducer</keyword>
<dbReference type="AlphaFoldDB" id="A0A9J8DHQ0"/>
<dbReference type="InterPro" id="IPR017452">
    <property type="entry name" value="GPCR_Rhodpsn_7TM"/>
</dbReference>
<keyword evidence="10" id="KW-0675">Receptor</keyword>
<evidence type="ECO:0000256" key="7">
    <source>
        <dbReference type="ARBA" id="ARBA00023040"/>
    </source>
</evidence>
<dbReference type="Pfam" id="PF13853">
    <property type="entry name" value="7tm_4"/>
    <property type="match status" value="1"/>
</dbReference>
<dbReference type="InterPro" id="IPR052921">
    <property type="entry name" value="GPCR1_Superfamily_Member"/>
</dbReference>
<dbReference type="GeneTree" id="ENSGT00950000182847"/>
<keyword evidence="9" id="KW-1015">Disulfide bond</keyword>
<evidence type="ECO:0000256" key="9">
    <source>
        <dbReference type="ARBA" id="ARBA00023157"/>
    </source>
</evidence>
<name>A0A9J8DHQ0_CYPCA</name>
<reference evidence="15" key="2">
    <citation type="submission" date="2025-09" db="UniProtKB">
        <authorList>
            <consortium name="Ensembl"/>
        </authorList>
    </citation>
    <scope>IDENTIFICATION</scope>
</reference>
<reference evidence="15" key="1">
    <citation type="submission" date="2025-08" db="UniProtKB">
        <authorList>
            <consortium name="Ensembl"/>
        </authorList>
    </citation>
    <scope>IDENTIFICATION</scope>
</reference>
<evidence type="ECO:0000256" key="4">
    <source>
        <dbReference type="ARBA" id="ARBA00022692"/>
    </source>
</evidence>
<keyword evidence="2" id="KW-1003">Cell membrane</keyword>
<evidence type="ECO:0000259" key="14">
    <source>
        <dbReference type="PROSITE" id="PS50262"/>
    </source>
</evidence>
<dbReference type="PANTHER" id="PTHR26451">
    <property type="entry name" value="G_PROTEIN_RECEP_F1_2 DOMAIN-CONTAINING PROTEIN"/>
    <property type="match status" value="1"/>
</dbReference>
<accession>A0A9J8DHQ0</accession>
<evidence type="ECO:0000256" key="5">
    <source>
        <dbReference type="ARBA" id="ARBA00022725"/>
    </source>
</evidence>
<keyword evidence="6 13" id="KW-1133">Transmembrane helix</keyword>
<dbReference type="OMA" id="ISIQEPW"/>
<keyword evidence="5" id="KW-0552">Olfaction</keyword>
<evidence type="ECO:0000256" key="13">
    <source>
        <dbReference type="SAM" id="Phobius"/>
    </source>
</evidence>
<evidence type="ECO:0000256" key="12">
    <source>
        <dbReference type="ARBA" id="ARBA00023224"/>
    </source>
</evidence>
<evidence type="ECO:0000313" key="15">
    <source>
        <dbReference type="Ensembl" id="ENSCCRP00000177926.1"/>
    </source>
</evidence>
<proteinExistence type="predicted"/>
<evidence type="ECO:0000256" key="3">
    <source>
        <dbReference type="ARBA" id="ARBA00022606"/>
    </source>
</evidence>
<feature type="transmembrane region" description="Helical" evidence="13">
    <location>
        <begin position="53"/>
        <end position="77"/>
    </location>
</feature>
<feature type="transmembrane region" description="Helical" evidence="13">
    <location>
        <begin position="273"/>
        <end position="293"/>
    </location>
</feature>
<keyword evidence="11" id="KW-0325">Glycoprotein</keyword>
<feature type="transmembrane region" description="Helical" evidence="13">
    <location>
        <begin position="129"/>
        <end position="147"/>
    </location>
</feature>
<evidence type="ECO:0000256" key="10">
    <source>
        <dbReference type="ARBA" id="ARBA00023170"/>
    </source>
</evidence>
<dbReference type="PRINTS" id="PR00237">
    <property type="entry name" value="GPCRRHODOPSN"/>
</dbReference>
<evidence type="ECO:0000256" key="1">
    <source>
        <dbReference type="ARBA" id="ARBA00004651"/>
    </source>
</evidence>
<dbReference type="GO" id="GO:0004930">
    <property type="term" value="F:G protein-coupled receptor activity"/>
    <property type="evidence" value="ECO:0007669"/>
    <property type="project" value="UniProtKB-KW"/>
</dbReference>
<evidence type="ECO:0000313" key="16">
    <source>
        <dbReference type="Proteomes" id="UP001108240"/>
    </source>
</evidence>
<evidence type="ECO:0000256" key="2">
    <source>
        <dbReference type="ARBA" id="ARBA00022475"/>
    </source>
</evidence>
<dbReference type="SUPFAM" id="SSF81321">
    <property type="entry name" value="Family A G protein-coupled receptor-like"/>
    <property type="match status" value="1"/>
</dbReference>